<evidence type="ECO:0000256" key="4">
    <source>
        <dbReference type="ARBA" id="ARBA00022448"/>
    </source>
</evidence>
<keyword evidence="9 13" id="KW-1133">Transmembrane helix</keyword>
<evidence type="ECO:0000313" key="15">
    <source>
        <dbReference type="EMBL" id="MBK1711926.1"/>
    </source>
</evidence>
<keyword evidence="10 13" id="KW-0472">Membrane</keyword>
<keyword evidence="8 12" id="KW-0653">Protein transport</keyword>
<evidence type="ECO:0000256" key="5">
    <source>
        <dbReference type="ARBA" id="ARBA00022475"/>
    </source>
</evidence>
<feature type="domain" description="MotA/TolQ/ExbB proton channel" evidence="14">
    <location>
        <begin position="97"/>
        <end position="197"/>
    </location>
</feature>
<comment type="caution">
    <text evidence="15">The sequence shown here is derived from an EMBL/GenBank/DDBJ whole genome shotgun (WGS) entry which is preliminary data.</text>
</comment>
<sequence>MQGLAHFWTGSDGVGRAVAALLLAMSVSAWVLIIWKGLLLRRAGADIRRAVPAFWDAASLAEGRTRVQALDREGVLLPLVEAAAAPAAAGTLEGAAAPEARLTRRLREALHRGLAHLQFGQVILASIGSTAPFVGLFGTVWAIHHALTGIGDAGTLSIEKVAGPVGEALVMTAAGIAVAVPAVLAFNAFGKIVAACEGELEGFAHDLRRMALDAQD</sequence>
<gene>
    <name evidence="15" type="ORF">CKO43_03920</name>
</gene>
<evidence type="ECO:0000256" key="13">
    <source>
        <dbReference type="SAM" id="Phobius"/>
    </source>
</evidence>
<evidence type="ECO:0000259" key="14">
    <source>
        <dbReference type="Pfam" id="PF01618"/>
    </source>
</evidence>
<keyword evidence="15" id="KW-0282">Flagellum</keyword>
<organism evidence="15 16">
    <name type="scientific">Rubrivivax gelatinosus</name>
    <name type="common">Rhodocyclus gelatinosus</name>
    <name type="synonym">Rhodopseudomonas gelatinosa</name>
    <dbReference type="NCBI Taxonomy" id="28068"/>
    <lineage>
        <taxon>Bacteria</taxon>
        <taxon>Pseudomonadati</taxon>
        <taxon>Pseudomonadota</taxon>
        <taxon>Betaproteobacteria</taxon>
        <taxon>Burkholderiales</taxon>
        <taxon>Sphaerotilaceae</taxon>
        <taxon>Rubrivivax</taxon>
    </lineage>
</organism>
<comment type="function">
    <text evidence="11">Involved in the TonB-dependent energy-dependent transport of various receptor-bound substrates. Protects ExbD from proteolytic degradation and functionally stabilizes TonB.</text>
</comment>
<keyword evidence="15" id="KW-0969">Cilium</keyword>
<feature type="transmembrane region" description="Helical" evidence="13">
    <location>
        <begin position="122"/>
        <end position="143"/>
    </location>
</feature>
<keyword evidence="5" id="KW-1003">Cell membrane</keyword>
<evidence type="ECO:0000313" key="16">
    <source>
        <dbReference type="Proteomes" id="UP001041814"/>
    </source>
</evidence>
<evidence type="ECO:0000256" key="3">
    <source>
        <dbReference type="ARBA" id="ARBA00022093"/>
    </source>
</evidence>
<name>A0ABS1DQC6_RUBGE</name>
<dbReference type="Pfam" id="PF01618">
    <property type="entry name" value="MotA_ExbB"/>
    <property type="match status" value="1"/>
</dbReference>
<dbReference type="PANTHER" id="PTHR30625:SF14">
    <property type="entry name" value="BIOPOLYMER TRANSPORT PROTEIN EXBB"/>
    <property type="match status" value="1"/>
</dbReference>
<proteinExistence type="inferred from homology"/>
<evidence type="ECO:0000256" key="12">
    <source>
        <dbReference type="RuleBase" id="RU004057"/>
    </source>
</evidence>
<evidence type="ECO:0000256" key="6">
    <source>
        <dbReference type="ARBA" id="ARBA00022519"/>
    </source>
</evidence>
<accession>A0ABS1DQC6</accession>
<dbReference type="InterPro" id="IPR050790">
    <property type="entry name" value="ExbB/TolQ_transport"/>
</dbReference>
<reference evidence="15" key="1">
    <citation type="submission" date="2017-08" db="EMBL/GenBank/DDBJ databases">
        <authorList>
            <person name="Imhoff J.F."/>
            <person name="Rahn T."/>
            <person name="Kuenzel S."/>
            <person name="Neulinger S.C."/>
        </authorList>
    </citation>
    <scope>NUCLEOTIDE SEQUENCE</scope>
    <source>
        <strain evidence="15">IM 151</strain>
    </source>
</reference>
<dbReference type="EMBL" id="NRRU01000009">
    <property type="protein sequence ID" value="MBK1711926.1"/>
    <property type="molecule type" value="Genomic_DNA"/>
</dbReference>
<keyword evidence="4 12" id="KW-0813">Transport</keyword>
<dbReference type="InterPro" id="IPR002898">
    <property type="entry name" value="MotA_ExbB_proton_chnl"/>
</dbReference>
<evidence type="ECO:0000256" key="11">
    <source>
        <dbReference type="ARBA" id="ARBA00024816"/>
    </source>
</evidence>
<keyword evidence="15" id="KW-0966">Cell projection</keyword>
<feature type="transmembrane region" description="Helical" evidence="13">
    <location>
        <begin position="168"/>
        <end position="189"/>
    </location>
</feature>
<keyword evidence="7 13" id="KW-0812">Transmembrane</keyword>
<comment type="similarity">
    <text evidence="12">Belongs to the exbB/tolQ family.</text>
</comment>
<feature type="transmembrane region" description="Helical" evidence="13">
    <location>
        <begin position="17"/>
        <end position="39"/>
    </location>
</feature>
<evidence type="ECO:0000256" key="1">
    <source>
        <dbReference type="ARBA" id="ARBA00004429"/>
    </source>
</evidence>
<comment type="subunit">
    <text evidence="2">The accessory proteins ExbB and ExbD seem to form a complex with TonB.</text>
</comment>
<comment type="subcellular location">
    <subcellularLocation>
        <location evidence="1">Cell inner membrane</location>
        <topology evidence="1">Multi-pass membrane protein</topology>
    </subcellularLocation>
    <subcellularLocation>
        <location evidence="12">Membrane</location>
        <topology evidence="12">Multi-pass membrane protein</topology>
    </subcellularLocation>
</comment>
<reference evidence="15" key="2">
    <citation type="journal article" date="2020" name="Microorganisms">
        <title>Osmotic Adaptation and Compatible Solute Biosynthesis of Phototrophic Bacteria as Revealed from Genome Analyses.</title>
        <authorList>
            <person name="Imhoff J.F."/>
            <person name="Rahn T."/>
            <person name="Kunzel S."/>
            <person name="Keller A."/>
            <person name="Neulinger S.C."/>
        </authorList>
    </citation>
    <scope>NUCLEOTIDE SEQUENCE</scope>
    <source>
        <strain evidence="15">IM 151</strain>
    </source>
</reference>
<keyword evidence="16" id="KW-1185">Reference proteome</keyword>
<evidence type="ECO:0000256" key="10">
    <source>
        <dbReference type="ARBA" id="ARBA00023136"/>
    </source>
</evidence>
<dbReference type="PANTHER" id="PTHR30625">
    <property type="entry name" value="PROTEIN TOLQ"/>
    <property type="match status" value="1"/>
</dbReference>
<evidence type="ECO:0000256" key="8">
    <source>
        <dbReference type="ARBA" id="ARBA00022927"/>
    </source>
</evidence>
<evidence type="ECO:0000256" key="9">
    <source>
        <dbReference type="ARBA" id="ARBA00022989"/>
    </source>
</evidence>
<dbReference type="Proteomes" id="UP001041814">
    <property type="component" value="Unassembled WGS sequence"/>
</dbReference>
<evidence type="ECO:0000256" key="2">
    <source>
        <dbReference type="ARBA" id="ARBA00011471"/>
    </source>
</evidence>
<dbReference type="RefSeq" id="WP_200226903.1">
    <property type="nucleotide sequence ID" value="NZ_NRRT01000007.1"/>
</dbReference>
<evidence type="ECO:0000256" key="7">
    <source>
        <dbReference type="ARBA" id="ARBA00022692"/>
    </source>
</evidence>
<protein>
    <recommendedName>
        <fullName evidence="3">Biopolymer transport protein ExbB</fullName>
    </recommendedName>
</protein>
<keyword evidence="6" id="KW-0997">Cell inner membrane</keyword>